<dbReference type="OrthoDB" id="5988181at2759"/>
<dbReference type="CDD" id="cd19908">
    <property type="entry name" value="DSRM_AtDRB-like_rpt2"/>
    <property type="match status" value="1"/>
</dbReference>
<dbReference type="InterPro" id="IPR044451">
    <property type="entry name" value="AtDRB-like_DSRM_2"/>
</dbReference>
<evidence type="ECO:0000259" key="4">
    <source>
        <dbReference type="PROSITE" id="PS50137"/>
    </source>
</evidence>
<keyword evidence="1" id="KW-0677">Repeat</keyword>
<keyword evidence="6" id="KW-1185">Reference proteome</keyword>
<sequence length="407" mass="44414">MYKNQLQELAQRSCFNLPSYSCIREGPDHAPRFKATVNFNGETFESPHYCSTLRQAEHSAAEVALNALANRGPSNSLAARILDETGVYKNLLQEVSQRVGASLPAYTTFRSGLGHLPIFTGTVELAGVIFSGEPAKNKKQAEKNAAMAAWSSLKLLTQQTESSTPPDKGKNDEQEHVTVARALHKFLIKAKLARIPFPIKFSTPSPRQSNNMQQTPATASKILPLICPRTTHSRPASPVCLRPTAQSIPNMAEKFPAASAAPYIPIRHFSPHHRVAPPVTIRNAIPVFSAPPLQSPRVVGHTVLGMAPSVSIRHVVPVCAAPPPVREKKLPEEVKEPPSSKALPVKAPLVQIHHRQAKLASDKAEETVLSEAPPLSIDLQACSVVPVKEEKQEEKNLEIEDLKKLKI</sequence>
<evidence type="ECO:0000313" key="6">
    <source>
        <dbReference type="Proteomes" id="UP001152484"/>
    </source>
</evidence>
<dbReference type="FunFam" id="3.30.160.20:FF:000036">
    <property type="entry name" value="Double-stranded RNA-binding protein 2"/>
    <property type="match status" value="2"/>
</dbReference>
<dbReference type="PROSITE" id="PS50137">
    <property type="entry name" value="DS_RBD"/>
    <property type="match status" value="2"/>
</dbReference>
<name>A0A9P0ZUS4_CUSEU</name>
<dbReference type="GO" id="GO:0003725">
    <property type="term" value="F:double-stranded RNA binding"/>
    <property type="evidence" value="ECO:0007669"/>
    <property type="project" value="InterPro"/>
</dbReference>
<dbReference type="PANTHER" id="PTHR46031:SF26">
    <property type="entry name" value="DOUBLE-STRANDED RNA-BINDING PROTEIN 2"/>
    <property type="match status" value="1"/>
</dbReference>
<dbReference type="SUPFAM" id="SSF54768">
    <property type="entry name" value="dsRNA-binding domain-like"/>
    <property type="match status" value="2"/>
</dbReference>
<dbReference type="InterPro" id="IPR044450">
    <property type="entry name" value="AtDRB-like_DSRM_1"/>
</dbReference>
<dbReference type="PANTHER" id="PTHR46031">
    <property type="match status" value="1"/>
</dbReference>
<accession>A0A9P0ZUS4</accession>
<dbReference type="Pfam" id="PF00035">
    <property type="entry name" value="dsrm"/>
    <property type="match status" value="2"/>
</dbReference>
<feature type="domain" description="DRBM" evidence="4">
    <location>
        <begin position="1"/>
        <end position="70"/>
    </location>
</feature>
<dbReference type="Gene3D" id="3.30.160.20">
    <property type="match status" value="2"/>
</dbReference>
<feature type="domain" description="DRBM" evidence="4">
    <location>
        <begin position="87"/>
        <end position="155"/>
    </location>
</feature>
<evidence type="ECO:0000256" key="2">
    <source>
        <dbReference type="ARBA" id="ARBA00022884"/>
    </source>
</evidence>
<dbReference type="InterPro" id="IPR014720">
    <property type="entry name" value="dsRBD_dom"/>
</dbReference>
<reference evidence="5" key="1">
    <citation type="submission" date="2022-07" db="EMBL/GenBank/DDBJ databases">
        <authorList>
            <person name="Macas J."/>
            <person name="Novak P."/>
            <person name="Neumann P."/>
        </authorList>
    </citation>
    <scope>NUCLEOTIDE SEQUENCE</scope>
</reference>
<evidence type="ECO:0000256" key="1">
    <source>
        <dbReference type="ARBA" id="ARBA00022737"/>
    </source>
</evidence>
<proteinExistence type="predicted"/>
<evidence type="ECO:0000313" key="5">
    <source>
        <dbReference type="EMBL" id="CAH9116114.1"/>
    </source>
</evidence>
<dbReference type="CDD" id="cd19907">
    <property type="entry name" value="DSRM_AtDRB-like_rpt1"/>
    <property type="match status" value="1"/>
</dbReference>
<comment type="caution">
    <text evidence="5">The sequence shown here is derived from an EMBL/GenBank/DDBJ whole genome shotgun (WGS) entry which is preliminary data.</text>
</comment>
<dbReference type="Proteomes" id="UP001152484">
    <property type="component" value="Unassembled WGS sequence"/>
</dbReference>
<gene>
    <name evidence="5" type="ORF">CEURO_LOCUS21018</name>
</gene>
<organism evidence="5 6">
    <name type="scientific">Cuscuta europaea</name>
    <name type="common">European dodder</name>
    <dbReference type="NCBI Taxonomy" id="41803"/>
    <lineage>
        <taxon>Eukaryota</taxon>
        <taxon>Viridiplantae</taxon>
        <taxon>Streptophyta</taxon>
        <taxon>Embryophyta</taxon>
        <taxon>Tracheophyta</taxon>
        <taxon>Spermatophyta</taxon>
        <taxon>Magnoliopsida</taxon>
        <taxon>eudicotyledons</taxon>
        <taxon>Gunneridae</taxon>
        <taxon>Pentapetalae</taxon>
        <taxon>asterids</taxon>
        <taxon>lamiids</taxon>
        <taxon>Solanales</taxon>
        <taxon>Convolvulaceae</taxon>
        <taxon>Cuscuteae</taxon>
        <taxon>Cuscuta</taxon>
        <taxon>Cuscuta subgen. Cuscuta</taxon>
    </lineage>
</organism>
<keyword evidence="2 3" id="KW-0694">RNA-binding</keyword>
<dbReference type="EMBL" id="CAMAPE010000070">
    <property type="protein sequence ID" value="CAH9116114.1"/>
    <property type="molecule type" value="Genomic_DNA"/>
</dbReference>
<dbReference type="AlphaFoldDB" id="A0A9P0ZUS4"/>
<evidence type="ECO:0000256" key="3">
    <source>
        <dbReference type="PROSITE-ProRule" id="PRU00266"/>
    </source>
</evidence>
<protein>
    <recommendedName>
        <fullName evidence="4">DRBM domain-containing protein</fullName>
    </recommendedName>
</protein>
<dbReference type="SMART" id="SM00358">
    <property type="entry name" value="DSRM"/>
    <property type="match status" value="2"/>
</dbReference>